<comment type="caution">
    <text evidence="8">The sequence shown here is derived from an EMBL/GenBank/DDBJ whole genome shotgun (WGS) entry which is preliminary data.</text>
</comment>
<dbReference type="Pfam" id="PF08510">
    <property type="entry name" value="PIG-P"/>
    <property type="match status" value="1"/>
</dbReference>
<keyword evidence="2 6" id="KW-0812">Transmembrane</keyword>
<keyword evidence="3 6" id="KW-1133">Transmembrane helix</keyword>
<organism evidence="8 9">
    <name type="scientific">Geotrichum candidum</name>
    <name type="common">Oospora lactis</name>
    <name type="synonym">Dipodascus geotrichum</name>
    <dbReference type="NCBI Taxonomy" id="1173061"/>
    <lineage>
        <taxon>Eukaryota</taxon>
        <taxon>Fungi</taxon>
        <taxon>Dikarya</taxon>
        <taxon>Ascomycota</taxon>
        <taxon>Saccharomycotina</taxon>
        <taxon>Dipodascomycetes</taxon>
        <taxon>Dipodascales</taxon>
        <taxon>Dipodascaceae</taxon>
        <taxon>Geotrichum</taxon>
    </lineage>
</organism>
<feature type="transmembrane region" description="Helical" evidence="6">
    <location>
        <begin position="72"/>
        <end position="96"/>
    </location>
</feature>
<evidence type="ECO:0000259" key="7">
    <source>
        <dbReference type="Pfam" id="PF08510"/>
    </source>
</evidence>
<dbReference type="InterPro" id="IPR052263">
    <property type="entry name" value="GPI_Anchor_Biosynth"/>
</dbReference>
<dbReference type="Proteomes" id="UP000242525">
    <property type="component" value="Unassembled WGS sequence"/>
</dbReference>
<feature type="region of interest" description="Disordered" evidence="5">
    <location>
        <begin position="147"/>
        <end position="198"/>
    </location>
</feature>
<comment type="subcellular location">
    <subcellularLocation>
        <location evidence="1">Membrane</location>
        <topology evidence="1">Multi-pass membrane protein</topology>
    </subcellularLocation>
</comment>
<dbReference type="AlphaFoldDB" id="A0A0J9XDS6"/>
<protein>
    <recommendedName>
        <fullName evidence="7">PIG-P domain-containing protein</fullName>
    </recommendedName>
</protein>
<name>A0A0J9XDS6_GEOCN</name>
<dbReference type="GO" id="GO:0016020">
    <property type="term" value="C:membrane"/>
    <property type="evidence" value="ECO:0007669"/>
    <property type="project" value="UniProtKB-SubCell"/>
</dbReference>
<accession>A0A0J9XDS6</accession>
<dbReference type="OrthoDB" id="690928at2759"/>
<evidence type="ECO:0000256" key="3">
    <source>
        <dbReference type="ARBA" id="ARBA00022989"/>
    </source>
</evidence>
<reference evidence="8" key="1">
    <citation type="submission" date="2014-03" db="EMBL/GenBank/DDBJ databases">
        <authorList>
            <person name="Casaregola S."/>
        </authorList>
    </citation>
    <scope>NUCLEOTIDE SEQUENCE [LARGE SCALE GENOMIC DNA]</scope>
    <source>
        <strain evidence="8">CLIB 918</strain>
    </source>
</reference>
<evidence type="ECO:0000256" key="6">
    <source>
        <dbReference type="SAM" id="Phobius"/>
    </source>
</evidence>
<dbReference type="EMBL" id="CCBN010000011">
    <property type="protein sequence ID" value="CDO55507.1"/>
    <property type="molecule type" value="Genomic_DNA"/>
</dbReference>
<evidence type="ECO:0000256" key="1">
    <source>
        <dbReference type="ARBA" id="ARBA00004141"/>
    </source>
</evidence>
<proteinExistence type="predicted"/>
<feature type="transmembrane region" description="Helical" evidence="6">
    <location>
        <begin position="33"/>
        <end position="52"/>
    </location>
</feature>
<dbReference type="InterPro" id="IPR013717">
    <property type="entry name" value="PIG-P"/>
</dbReference>
<evidence type="ECO:0000313" key="9">
    <source>
        <dbReference type="Proteomes" id="UP000242525"/>
    </source>
</evidence>
<dbReference type="STRING" id="1173061.A0A0J9XDS6"/>
<dbReference type="PANTHER" id="PTHR46346:SF1">
    <property type="entry name" value="PHOSPHATIDYLINOSITOL N-ACETYLGLUCOSAMINYLTRANSFERASE SUBUNIT P"/>
    <property type="match status" value="1"/>
</dbReference>
<dbReference type="GO" id="GO:0005783">
    <property type="term" value="C:endoplasmic reticulum"/>
    <property type="evidence" value="ECO:0007669"/>
    <property type="project" value="TreeGrafter"/>
</dbReference>
<dbReference type="GO" id="GO:0006506">
    <property type="term" value="P:GPI anchor biosynthetic process"/>
    <property type="evidence" value="ECO:0007669"/>
    <property type="project" value="TreeGrafter"/>
</dbReference>
<evidence type="ECO:0000256" key="2">
    <source>
        <dbReference type="ARBA" id="ARBA00022692"/>
    </source>
</evidence>
<evidence type="ECO:0000256" key="5">
    <source>
        <dbReference type="SAM" id="MobiDB-lite"/>
    </source>
</evidence>
<gene>
    <name evidence="8" type="ORF">BN980_GECA11s02298g</name>
</gene>
<keyword evidence="9" id="KW-1185">Reference proteome</keyword>
<dbReference type="PANTHER" id="PTHR46346">
    <property type="entry name" value="PHOSPHATIDYLINOSITOL N-ACETYLGLUCOSAMINYLTRANSFERASE SUBUNIT P"/>
    <property type="match status" value="1"/>
</dbReference>
<keyword evidence="4 6" id="KW-0472">Membrane</keyword>
<evidence type="ECO:0000313" key="8">
    <source>
        <dbReference type="EMBL" id="CDO55507.1"/>
    </source>
</evidence>
<feature type="domain" description="PIG-P" evidence="7">
    <location>
        <begin position="31"/>
        <end position="230"/>
    </location>
</feature>
<sequence>MKVPPVVLDQDDQLAKQSDVTVGGYAVPPSTEYFGFALYLGSGFTFLIYLLWTTLPRFVLCDWLGVCYYPSRWWGLAVPCYVGVAMAYVYVALSAYNVERLTRDRKDLSIVTDSVAVIVTGPNNNNSSSASSNPTSSIGLLHSNHSNAAPVGGNSHRRGNTSWRGRRGDDLSPISATPPTSPSRHRHERSGSSGGLGASTSDFAAINPYLFKPSDGVWDLPLSQVCHVLYANKPSPF</sequence>
<evidence type="ECO:0000256" key="4">
    <source>
        <dbReference type="ARBA" id="ARBA00023136"/>
    </source>
</evidence>